<feature type="transmembrane region" description="Helical" evidence="1">
    <location>
        <begin position="160"/>
        <end position="182"/>
    </location>
</feature>
<feature type="transmembrane region" description="Helical" evidence="1">
    <location>
        <begin position="194"/>
        <end position="216"/>
    </location>
</feature>
<protein>
    <submittedName>
        <fullName evidence="2">Uncharacterized protein</fullName>
    </submittedName>
</protein>
<dbReference type="Proteomes" id="UP001164459">
    <property type="component" value="Chromosome"/>
</dbReference>
<gene>
    <name evidence="2" type="ORF">O0S08_09825</name>
</gene>
<accession>A0ABY7HBI1</accession>
<name>A0ABY7HBI1_9BACT</name>
<feature type="transmembrane region" description="Helical" evidence="1">
    <location>
        <begin position="236"/>
        <end position="255"/>
    </location>
</feature>
<evidence type="ECO:0000256" key="1">
    <source>
        <dbReference type="SAM" id="Phobius"/>
    </source>
</evidence>
<keyword evidence="1" id="KW-1133">Transmembrane helix</keyword>
<feature type="transmembrane region" description="Helical" evidence="1">
    <location>
        <begin position="64"/>
        <end position="84"/>
    </location>
</feature>
<reference evidence="2" key="1">
    <citation type="submission" date="2022-11" db="EMBL/GenBank/DDBJ databases">
        <title>Minimal conservation of predation-associated metabolite biosynthetic gene clusters underscores biosynthetic potential of Myxococcota including descriptions for ten novel species: Archangium lansinium sp. nov., Myxococcus landrumus sp. nov., Nannocystis bai.</title>
        <authorList>
            <person name="Ahearne A."/>
            <person name="Stevens C."/>
            <person name="Dowd S."/>
        </authorList>
    </citation>
    <scope>NUCLEOTIDE SEQUENCE</scope>
    <source>
        <strain evidence="2">Fl3</strain>
    </source>
</reference>
<dbReference type="RefSeq" id="WP_269038793.1">
    <property type="nucleotide sequence ID" value="NZ_CP114040.1"/>
</dbReference>
<keyword evidence="1" id="KW-0472">Membrane</keyword>
<feature type="transmembrane region" description="Helical" evidence="1">
    <location>
        <begin position="267"/>
        <end position="284"/>
    </location>
</feature>
<sequence length="471" mass="50793">MIHALWSVGGGLLALGLLDLLVADFLDLELLAREARLRPPYRDHFRSAWNFDCWQDIAEEAAGWGHALLTCFWLGLAAGLHAVLRCMRSNVAGRLEVAMATVAVLATTAIVALWIAAEAVVRDAMFADNFIAVEPGVWMRWVTNMQYLQALPWRAFAGQALAGALAVVLLPCAATASGMVAVRCGRSSAQVWSRIAALALPMSIAVTAAAWLRIHYRIDELSDDPYETWPAAVRSAESWVLGSAVLVLVIGGGLLRGTSTGRSRWALAAAMGGLGVAAALATAPHRTAYQALYPALDRGTGLLGLGWVSSPPTIDPPRIDVCDGAWEVPRAVLSVDPSRGPLLEVEGMHWWLDAPNLEYPFRRWLRQEFDGQYHDSIALLVDRRVPAALVVPLVEAAREVGVPYIKVEAAAVATFSTTDGSATTWSICTLGELAVEAFLAGEPSGKTWGDVIADGMVAPVPERVFPVWRRY</sequence>
<keyword evidence="1" id="KW-0812">Transmembrane</keyword>
<organism evidence="2 3">
    <name type="scientific">Nannocystis punicea</name>
    <dbReference type="NCBI Taxonomy" id="2995304"/>
    <lineage>
        <taxon>Bacteria</taxon>
        <taxon>Pseudomonadati</taxon>
        <taxon>Myxococcota</taxon>
        <taxon>Polyangia</taxon>
        <taxon>Nannocystales</taxon>
        <taxon>Nannocystaceae</taxon>
        <taxon>Nannocystis</taxon>
    </lineage>
</organism>
<evidence type="ECO:0000313" key="3">
    <source>
        <dbReference type="Proteomes" id="UP001164459"/>
    </source>
</evidence>
<dbReference type="EMBL" id="CP114040">
    <property type="protein sequence ID" value="WAS96445.1"/>
    <property type="molecule type" value="Genomic_DNA"/>
</dbReference>
<proteinExistence type="predicted"/>
<keyword evidence="3" id="KW-1185">Reference proteome</keyword>
<feature type="transmembrane region" description="Helical" evidence="1">
    <location>
        <begin position="96"/>
        <end position="117"/>
    </location>
</feature>
<evidence type="ECO:0000313" key="2">
    <source>
        <dbReference type="EMBL" id="WAS96445.1"/>
    </source>
</evidence>